<keyword evidence="1" id="KW-0472">Membrane</keyword>
<evidence type="ECO:0000256" key="1">
    <source>
        <dbReference type="SAM" id="Phobius"/>
    </source>
</evidence>
<dbReference type="AlphaFoldDB" id="A0A3M0GBH3"/>
<comment type="caution">
    <text evidence="2">The sequence shown here is derived from an EMBL/GenBank/DDBJ whole genome shotgun (WGS) entry which is preliminary data.</text>
</comment>
<keyword evidence="3" id="KW-1185">Reference proteome</keyword>
<gene>
    <name evidence="2" type="ORF">EAX62_03635</name>
</gene>
<feature type="transmembrane region" description="Helical" evidence="1">
    <location>
        <begin position="29"/>
        <end position="49"/>
    </location>
</feature>
<evidence type="ECO:0000313" key="2">
    <source>
        <dbReference type="EMBL" id="RMB61727.1"/>
    </source>
</evidence>
<keyword evidence="1" id="KW-1133">Transmembrane helix</keyword>
<accession>A0A3M0GBH3</accession>
<name>A0A3M0GBH3_9ACTN</name>
<dbReference type="EMBL" id="REFW01000001">
    <property type="protein sequence ID" value="RMB61727.1"/>
    <property type="molecule type" value="Genomic_DNA"/>
</dbReference>
<organism evidence="2 3">
    <name type="scientific">Tessaracoccus antarcticus</name>
    <dbReference type="NCBI Taxonomy" id="2479848"/>
    <lineage>
        <taxon>Bacteria</taxon>
        <taxon>Bacillati</taxon>
        <taxon>Actinomycetota</taxon>
        <taxon>Actinomycetes</taxon>
        <taxon>Propionibacteriales</taxon>
        <taxon>Propionibacteriaceae</taxon>
        <taxon>Tessaracoccus</taxon>
    </lineage>
</organism>
<sequence>MPAAWALFFGVAYFIQGFGDDALAALGLIVGPILGILACAVALPAVLFLVRQKKSLFVVTMCVAPLLLLAVGFFTL</sequence>
<keyword evidence="1" id="KW-0812">Transmembrane</keyword>
<dbReference type="Proteomes" id="UP000275256">
    <property type="component" value="Unassembled WGS sequence"/>
</dbReference>
<protein>
    <submittedName>
        <fullName evidence="2">Uncharacterized protein</fullName>
    </submittedName>
</protein>
<proteinExistence type="predicted"/>
<evidence type="ECO:0000313" key="3">
    <source>
        <dbReference type="Proteomes" id="UP000275256"/>
    </source>
</evidence>
<reference evidence="2 3" key="1">
    <citation type="submission" date="2018-10" db="EMBL/GenBank/DDBJ databases">
        <title>Tessaracoccus antarcticuss sp. nov., isolated from sediment.</title>
        <authorList>
            <person name="Zhou L.Y."/>
            <person name="Du Z.J."/>
        </authorList>
    </citation>
    <scope>NUCLEOTIDE SEQUENCE [LARGE SCALE GENOMIC DNA]</scope>
    <source>
        <strain evidence="2 3">JDX10</strain>
    </source>
</reference>
<feature type="transmembrane region" description="Helical" evidence="1">
    <location>
        <begin position="56"/>
        <end position="75"/>
    </location>
</feature>